<dbReference type="GO" id="GO:0015038">
    <property type="term" value="F:glutathione disulfide oxidoreductase activity"/>
    <property type="evidence" value="ECO:0007669"/>
    <property type="project" value="TreeGrafter"/>
</dbReference>
<dbReference type="SUPFAM" id="SSF52833">
    <property type="entry name" value="Thioredoxin-like"/>
    <property type="match status" value="1"/>
</dbReference>
<dbReference type="OrthoDB" id="423313at2759"/>
<evidence type="ECO:0000259" key="1">
    <source>
        <dbReference type="Pfam" id="PF00462"/>
    </source>
</evidence>
<organism evidence="2 3">
    <name type="scientific">Ustilago hordei</name>
    <name type="common">Barley covered smut fungus</name>
    <dbReference type="NCBI Taxonomy" id="120017"/>
    <lineage>
        <taxon>Eukaryota</taxon>
        <taxon>Fungi</taxon>
        <taxon>Dikarya</taxon>
        <taxon>Basidiomycota</taxon>
        <taxon>Ustilaginomycotina</taxon>
        <taxon>Ustilaginomycetes</taxon>
        <taxon>Ustilaginales</taxon>
        <taxon>Ustilaginaceae</taxon>
        <taxon>Ustilago</taxon>
    </lineage>
</organism>
<dbReference type="Pfam" id="PF00462">
    <property type="entry name" value="Glutaredoxin"/>
    <property type="match status" value="1"/>
</dbReference>
<dbReference type="PANTHER" id="PTHR45694:SF18">
    <property type="entry name" value="GLUTAREDOXIN-1-RELATED"/>
    <property type="match status" value="1"/>
</dbReference>
<accession>I2FMC6</accession>
<dbReference type="AlphaFoldDB" id="I2FMC6"/>
<dbReference type="GO" id="GO:0034599">
    <property type="term" value="P:cellular response to oxidative stress"/>
    <property type="evidence" value="ECO:0007669"/>
    <property type="project" value="TreeGrafter"/>
</dbReference>
<sequence length="92" mass="10182">MATEYKDESLHRCPYSQKAKALLDSLQAVDTVYQVDLRADGHNLQTALARLTGHATFPTILARDKVLGGNDDLHRYHRTGALEGVLHSVRAV</sequence>
<dbReference type="GO" id="GO:0005737">
    <property type="term" value="C:cytoplasm"/>
    <property type="evidence" value="ECO:0007669"/>
    <property type="project" value="TreeGrafter"/>
</dbReference>
<protein>
    <submittedName>
        <fullName evidence="2">Related to Glutaredoxin (C-terminal)</fullName>
    </submittedName>
</protein>
<feature type="domain" description="Glutaredoxin" evidence="1">
    <location>
        <begin position="11"/>
        <end position="65"/>
    </location>
</feature>
<comment type="caution">
    <text evidence="2">The sequence shown here is derived from an EMBL/GenBank/DDBJ whole genome shotgun (WGS) entry which is preliminary data.</text>
</comment>
<dbReference type="Gene3D" id="3.40.30.10">
    <property type="entry name" value="Glutaredoxin"/>
    <property type="match status" value="1"/>
</dbReference>
<proteinExistence type="predicted"/>
<keyword evidence="3" id="KW-1185">Reference proteome</keyword>
<evidence type="ECO:0000313" key="2">
    <source>
        <dbReference type="EMBL" id="CCF48069.1"/>
    </source>
</evidence>
<dbReference type="InterPro" id="IPR002109">
    <property type="entry name" value="Glutaredoxin"/>
</dbReference>
<name>I2FMC6_USTHO</name>
<dbReference type="HOGENOM" id="CLU_026126_7_4_1"/>
<dbReference type="eggNOG" id="KOG1752">
    <property type="taxonomic scope" value="Eukaryota"/>
</dbReference>
<dbReference type="PANTHER" id="PTHR45694">
    <property type="entry name" value="GLUTAREDOXIN 2"/>
    <property type="match status" value="1"/>
</dbReference>
<gene>
    <name evidence="2" type="ORF">UHOR_12630</name>
</gene>
<evidence type="ECO:0000313" key="3">
    <source>
        <dbReference type="Proteomes" id="UP000006174"/>
    </source>
</evidence>
<reference evidence="2 3" key="1">
    <citation type="journal article" date="2012" name="Plant Cell">
        <title>Genome comparison of barley and maize smut fungi reveals targeted loss of RNA silencing components and species-specific presence of transposable elements.</title>
        <authorList>
            <person name="Laurie J.D."/>
            <person name="Ali S."/>
            <person name="Linning R."/>
            <person name="Mannhaupt G."/>
            <person name="Wong P."/>
            <person name="Gueldener U."/>
            <person name="Muensterkoetter M."/>
            <person name="Moore R."/>
            <person name="Kahmann R."/>
            <person name="Bakkeren G."/>
            <person name="Schirawski J."/>
        </authorList>
    </citation>
    <scope>NUCLEOTIDE SEQUENCE [LARGE SCALE GENOMIC DNA]</scope>
    <source>
        <strain evidence="3">Uh4875-4</strain>
    </source>
</reference>
<dbReference type="Proteomes" id="UP000006174">
    <property type="component" value="Unassembled WGS sequence"/>
</dbReference>
<dbReference type="OMA" id="MATEYKD"/>
<dbReference type="InterPro" id="IPR036249">
    <property type="entry name" value="Thioredoxin-like_sf"/>
</dbReference>
<dbReference type="GO" id="GO:0005634">
    <property type="term" value="C:nucleus"/>
    <property type="evidence" value="ECO:0007669"/>
    <property type="project" value="TreeGrafter"/>
</dbReference>
<dbReference type="EMBL" id="CAGI01000069">
    <property type="protein sequence ID" value="CCF48069.1"/>
    <property type="molecule type" value="Genomic_DNA"/>
</dbReference>
<feature type="non-terminal residue" evidence="2">
    <location>
        <position position="1"/>
    </location>
</feature>
<dbReference type="STRING" id="1128400.I2FMC6"/>
<dbReference type="PROSITE" id="PS51354">
    <property type="entry name" value="GLUTAREDOXIN_2"/>
    <property type="match status" value="1"/>
</dbReference>